<evidence type="ECO:0000313" key="1">
    <source>
        <dbReference type="EMBL" id="AYV80027.1"/>
    </source>
</evidence>
<sequence length="279" mass="33849">MFQFRKLLPLSTVFISGCAATIINYNNTTHRHHKFHDQFTDSKLRLYQLYKERDTASHHWKIMNNRHEYLTFTQIQNIFNYLKQTTTCTNEQLYRCACRRIRTKLRSKEYSTYDLMKFIIDNNIGFHYYFVKYMNDLKLLNDVLLKIRDRTLIVPYKNGYYPITDEDKYKEYITRLFDLLEKYMNQRDIKSIILMYIICNTEMIYMSSKFKSEILNLMAESPFELQSQYTEFITQYTELMKQHDKQMYERLISDKCTTNAKVIDNPQTIFLESKAISQI</sequence>
<organism evidence="1">
    <name type="scientific">Gaeavirus sp</name>
    <dbReference type="NCBI Taxonomy" id="2487767"/>
    <lineage>
        <taxon>Viruses</taxon>
        <taxon>Varidnaviria</taxon>
        <taxon>Bamfordvirae</taxon>
        <taxon>Nucleocytoviricota</taxon>
        <taxon>Megaviricetes</taxon>
        <taxon>Imitervirales</taxon>
        <taxon>Mimiviridae</taxon>
        <taxon>Klosneuvirinae</taxon>
    </lineage>
</organism>
<evidence type="ECO:0008006" key="2">
    <source>
        <dbReference type="Google" id="ProtNLM"/>
    </source>
</evidence>
<gene>
    <name evidence="1" type="ORF">Gaeavirus6_2</name>
</gene>
<dbReference type="EMBL" id="MK072204">
    <property type="protein sequence ID" value="AYV80027.1"/>
    <property type="molecule type" value="Genomic_DNA"/>
</dbReference>
<name>A0A3G4ZYN7_9VIRU</name>
<reference evidence="1" key="1">
    <citation type="submission" date="2018-10" db="EMBL/GenBank/DDBJ databases">
        <title>Hidden diversity of soil giant viruses.</title>
        <authorList>
            <person name="Schulz F."/>
            <person name="Alteio L."/>
            <person name="Goudeau D."/>
            <person name="Ryan E.M."/>
            <person name="Malmstrom R.R."/>
            <person name="Blanchard J."/>
            <person name="Woyke T."/>
        </authorList>
    </citation>
    <scope>NUCLEOTIDE SEQUENCE</scope>
    <source>
        <strain evidence="1">GAV1</strain>
    </source>
</reference>
<protein>
    <recommendedName>
        <fullName evidence="2">Lipoprotein</fullName>
    </recommendedName>
</protein>
<accession>A0A3G4ZYN7</accession>
<proteinExistence type="predicted"/>
<dbReference type="PROSITE" id="PS51257">
    <property type="entry name" value="PROKAR_LIPOPROTEIN"/>
    <property type="match status" value="1"/>
</dbReference>